<feature type="transmembrane region" description="Helical" evidence="1">
    <location>
        <begin position="115"/>
        <end position="136"/>
    </location>
</feature>
<name>A0A2G9Z0P1_9BACT</name>
<protein>
    <recommendedName>
        <fullName evidence="4">VanZ-like domain-containing protein</fullName>
    </recommendedName>
</protein>
<keyword evidence="1" id="KW-0812">Transmembrane</keyword>
<comment type="caution">
    <text evidence="2">The sequence shown here is derived from an EMBL/GenBank/DDBJ whole genome shotgun (WGS) entry which is preliminary data.</text>
</comment>
<reference evidence="2 3" key="1">
    <citation type="submission" date="2017-09" db="EMBL/GenBank/DDBJ databases">
        <title>Depth-based differentiation of microbial function through sediment-hosted aquifers and enrichment of novel symbionts in the deep terrestrial subsurface.</title>
        <authorList>
            <person name="Probst A.J."/>
            <person name="Ladd B."/>
            <person name="Jarett J.K."/>
            <person name="Geller-Mcgrath D.E."/>
            <person name="Sieber C.M."/>
            <person name="Emerson J.B."/>
            <person name="Anantharaman K."/>
            <person name="Thomas B.C."/>
            <person name="Malmstrom R."/>
            <person name="Stieglmeier M."/>
            <person name="Klingl A."/>
            <person name="Woyke T."/>
            <person name="Ryan C.M."/>
            <person name="Banfield J.F."/>
        </authorList>
    </citation>
    <scope>NUCLEOTIDE SEQUENCE [LARGE SCALE GENOMIC DNA]</scope>
    <source>
        <strain evidence="2">CG23_combo_of_CG06-09_8_20_14_all_36_12</strain>
    </source>
</reference>
<keyword evidence="1" id="KW-1133">Transmembrane helix</keyword>
<feature type="transmembrane region" description="Helical" evidence="1">
    <location>
        <begin position="71"/>
        <end position="95"/>
    </location>
</feature>
<organism evidence="2 3">
    <name type="scientific">Candidatus Nealsonbacteria bacterium CG23_combo_of_CG06-09_8_20_14_all_36_12</name>
    <dbReference type="NCBI Taxonomy" id="1974718"/>
    <lineage>
        <taxon>Bacteria</taxon>
        <taxon>Candidatus Nealsoniibacteriota</taxon>
    </lineage>
</organism>
<evidence type="ECO:0000313" key="3">
    <source>
        <dbReference type="Proteomes" id="UP000228681"/>
    </source>
</evidence>
<dbReference type="InterPro" id="IPR014509">
    <property type="entry name" value="YjdF-like"/>
</dbReference>
<evidence type="ECO:0008006" key="4">
    <source>
        <dbReference type="Google" id="ProtNLM"/>
    </source>
</evidence>
<keyword evidence="1" id="KW-0472">Membrane</keyword>
<accession>A0A2G9Z0P1</accession>
<evidence type="ECO:0000313" key="2">
    <source>
        <dbReference type="EMBL" id="PIP25054.1"/>
    </source>
</evidence>
<proteinExistence type="predicted"/>
<dbReference type="EMBL" id="PCRS01000011">
    <property type="protein sequence ID" value="PIP25054.1"/>
    <property type="molecule type" value="Genomic_DNA"/>
</dbReference>
<dbReference type="Pfam" id="PF09997">
    <property type="entry name" value="DUF2238"/>
    <property type="match status" value="1"/>
</dbReference>
<gene>
    <name evidence="2" type="ORF">COX34_00730</name>
</gene>
<evidence type="ECO:0000256" key="1">
    <source>
        <dbReference type="SAM" id="Phobius"/>
    </source>
</evidence>
<dbReference type="AlphaFoldDB" id="A0A2G9Z0P1"/>
<feature type="transmembrane region" description="Helical" evidence="1">
    <location>
        <begin position="12"/>
        <end position="33"/>
    </location>
</feature>
<feature type="transmembrane region" description="Helical" evidence="1">
    <location>
        <begin position="39"/>
        <end position="59"/>
    </location>
</feature>
<sequence>MSRIQFKILFPIIIFLIFIFHLFGYLKGLYYSLSFYDDILHFSAGITLSAAIIYILFHTKISRIFKIENKFTNLILVFIATVIIGAFWELLEFFWDLYFAKMFGLPPLQLNLQDTMFDLIWDSIGAFLVIGIYYALFFKKN</sequence>
<dbReference type="Proteomes" id="UP000228681">
    <property type="component" value="Unassembled WGS sequence"/>
</dbReference>